<protein>
    <submittedName>
        <fullName evidence="2">AAA family ATPase</fullName>
    </submittedName>
</protein>
<organism evidence="2 3">
    <name type="scientific">Limosilactobacillus reuteri</name>
    <name type="common">Lactobacillus reuteri</name>
    <dbReference type="NCBI Taxonomy" id="1598"/>
    <lineage>
        <taxon>Bacteria</taxon>
        <taxon>Bacillati</taxon>
        <taxon>Bacillota</taxon>
        <taxon>Bacilli</taxon>
        <taxon>Lactobacillales</taxon>
        <taxon>Lactobacillaceae</taxon>
        <taxon>Limosilactobacillus</taxon>
    </lineage>
</organism>
<dbReference type="PANTHER" id="PTHR13696:SF99">
    <property type="entry name" value="COBYRINIC ACID AC-DIAMIDE SYNTHASE"/>
    <property type="match status" value="1"/>
</dbReference>
<proteinExistence type="predicted"/>
<sequence length="281" mass="32002">MDTKVISLCNEKGGVGKTSTTALVAYNLSKMGYKTLVIDYDPQSNLTSLMMLTKDRLNKSGEDVEKIDHTLMKALDDHEDLNDIVINITDNFDLIPNSQDFYLYGRYLDKQPISEQEKVSFFSKIIDRDLRGKYDFIFLDVSPTRGLMNDTAYFACDYMAVVLQTQKRALDGAEDLINYIQGSIIDRFDSKAVVLGVLPVLSQKGARIDNLILDMAREKWGEDVFNTHIHLMQRVKSMDVTGITDNPHDTWDRKSQKLFANLAKELVERIDDYIKKYGEGG</sequence>
<dbReference type="PANTHER" id="PTHR13696">
    <property type="entry name" value="P-LOOP CONTAINING NUCLEOSIDE TRIPHOSPHATE HYDROLASE"/>
    <property type="match status" value="1"/>
</dbReference>
<dbReference type="SUPFAM" id="SSF52540">
    <property type="entry name" value="P-loop containing nucleoside triphosphate hydrolases"/>
    <property type="match status" value="1"/>
</dbReference>
<dbReference type="AlphaFoldDB" id="A0A517D877"/>
<gene>
    <name evidence="2" type="ORF">FOD75_10715</name>
</gene>
<evidence type="ECO:0000259" key="1">
    <source>
        <dbReference type="Pfam" id="PF13614"/>
    </source>
</evidence>
<dbReference type="CDD" id="cd02042">
    <property type="entry name" value="ParAB_family"/>
    <property type="match status" value="1"/>
</dbReference>
<keyword evidence="2" id="KW-0614">Plasmid</keyword>
<dbReference type="InterPro" id="IPR027417">
    <property type="entry name" value="P-loop_NTPase"/>
</dbReference>
<name>A0A517D877_LIMRT</name>
<dbReference type="Gene3D" id="3.40.50.300">
    <property type="entry name" value="P-loop containing nucleotide triphosphate hydrolases"/>
    <property type="match status" value="1"/>
</dbReference>
<geneLocation type="plasmid" evidence="2 3">
    <name>unnamed</name>
</geneLocation>
<reference evidence="2 3" key="1">
    <citation type="submission" date="2019-07" db="EMBL/GenBank/DDBJ databases">
        <title>Gastrointestinal microbiota of Peromyscus leucopus, the white-footed mouse.</title>
        <authorList>
            <person name="Milovic A."/>
            <person name="Bassam K."/>
            <person name="Barbour A.G."/>
        </authorList>
    </citation>
    <scope>NUCLEOTIDE SEQUENCE [LARGE SCALE GENOMIC DNA]</scope>
    <source>
        <strain evidence="2 3">LL7</strain>
        <plasmid evidence="2 3">unnamed</plasmid>
    </source>
</reference>
<dbReference type="RefSeq" id="WP_144227801.1">
    <property type="nucleotide sequence ID" value="NZ_CP041677.1"/>
</dbReference>
<feature type="domain" description="AAA" evidence="1">
    <location>
        <begin position="3"/>
        <end position="181"/>
    </location>
</feature>
<evidence type="ECO:0000313" key="3">
    <source>
        <dbReference type="Proteomes" id="UP000316394"/>
    </source>
</evidence>
<accession>A0A517D877</accession>
<dbReference type="InterPro" id="IPR050678">
    <property type="entry name" value="DNA_Partitioning_ATPase"/>
</dbReference>
<dbReference type="Proteomes" id="UP000316394">
    <property type="component" value="Plasmid unnamed"/>
</dbReference>
<dbReference type="InterPro" id="IPR025669">
    <property type="entry name" value="AAA_dom"/>
</dbReference>
<dbReference type="EMBL" id="CP041677">
    <property type="protein sequence ID" value="QDR73563.1"/>
    <property type="molecule type" value="Genomic_DNA"/>
</dbReference>
<evidence type="ECO:0000313" key="2">
    <source>
        <dbReference type="EMBL" id="QDR73563.1"/>
    </source>
</evidence>
<dbReference type="Pfam" id="PF13614">
    <property type="entry name" value="AAA_31"/>
    <property type="match status" value="1"/>
</dbReference>